<reference evidence="1" key="1">
    <citation type="submission" date="2019-08" db="EMBL/GenBank/DDBJ databases">
        <authorList>
            <person name="Kucharzyk K."/>
            <person name="Murdoch R.W."/>
            <person name="Higgins S."/>
            <person name="Loffler F."/>
        </authorList>
    </citation>
    <scope>NUCLEOTIDE SEQUENCE</scope>
</reference>
<accession>A0A645EFU3</accession>
<evidence type="ECO:0000313" key="1">
    <source>
        <dbReference type="EMBL" id="MPM99482.1"/>
    </source>
</evidence>
<comment type="caution">
    <text evidence="1">The sequence shown here is derived from an EMBL/GenBank/DDBJ whole genome shotgun (WGS) entry which is preliminary data.</text>
</comment>
<protein>
    <submittedName>
        <fullName evidence="1">Uncharacterized protein</fullName>
    </submittedName>
</protein>
<organism evidence="1">
    <name type="scientific">bioreactor metagenome</name>
    <dbReference type="NCBI Taxonomy" id="1076179"/>
    <lineage>
        <taxon>unclassified sequences</taxon>
        <taxon>metagenomes</taxon>
        <taxon>ecological metagenomes</taxon>
    </lineage>
</organism>
<dbReference type="EMBL" id="VSSQ01045569">
    <property type="protein sequence ID" value="MPM99482.1"/>
    <property type="molecule type" value="Genomic_DNA"/>
</dbReference>
<dbReference type="AlphaFoldDB" id="A0A645EFU3"/>
<sequence>MAGLSVSDAAEMMAAHKVGLSTGDVIMSVLGLGNEWFDAVKILAGSGYSFSDSMSAVYNNRTYHMVIGISVLSSLVTTAVSKLSSIASLGTYINYVKQTAVLGFMIGQNASYTDMLLHLPNFYLGFFGKLAYAGGRVGYTYIPKDYRVETYVPIP</sequence>
<gene>
    <name evidence="1" type="ORF">SDC9_146673</name>
</gene>
<proteinExistence type="predicted"/>
<name>A0A645EFU3_9ZZZZ</name>